<dbReference type="Gene3D" id="3.20.20.70">
    <property type="entry name" value="Aldolase class I"/>
    <property type="match status" value="1"/>
</dbReference>
<dbReference type="GO" id="GO:0004425">
    <property type="term" value="F:indole-3-glycerol-phosphate synthase activity"/>
    <property type="evidence" value="ECO:0007669"/>
    <property type="project" value="UniProtKB-EC"/>
</dbReference>
<dbReference type="InterPro" id="IPR001468">
    <property type="entry name" value="Indole-3-GlycerolPSynthase_CS"/>
</dbReference>
<keyword evidence="4" id="KW-0028">Amino-acid biosynthesis</keyword>
<dbReference type="InterPro" id="IPR045186">
    <property type="entry name" value="Indole-3-glycerol_P_synth"/>
</dbReference>
<dbReference type="InterPro" id="IPR011060">
    <property type="entry name" value="RibuloseP-bd_barrel"/>
</dbReference>
<evidence type="ECO:0000256" key="7">
    <source>
        <dbReference type="ARBA" id="ARBA00023141"/>
    </source>
</evidence>
<keyword evidence="5" id="KW-0210">Decarboxylase</keyword>
<protein>
    <recommendedName>
        <fullName evidence="3">indole-3-glycerol-phosphate synthase</fullName>
        <ecNumber evidence="3">4.1.1.48</ecNumber>
    </recommendedName>
</protein>
<dbReference type="EC" id="4.1.1.48" evidence="3"/>
<proteinExistence type="inferred from homology"/>
<keyword evidence="8 10" id="KW-0456">Lyase</keyword>
<comment type="catalytic activity">
    <reaction evidence="1">
        <text>1-(2-carboxyphenylamino)-1-deoxy-D-ribulose 5-phosphate + H(+) = (1S,2R)-1-C-(indol-3-yl)glycerol 3-phosphate + CO2 + H2O</text>
        <dbReference type="Rhea" id="RHEA:23476"/>
        <dbReference type="ChEBI" id="CHEBI:15377"/>
        <dbReference type="ChEBI" id="CHEBI:15378"/>
        <dbReference type="ChEBI" id="CHEBI:16526"/>
        <dbReference type="ChEBI" id="CHEBI:58613"/>
        <dbReference type="ChEBI" id="CHEBI:58866"/>
        <dbReference type="EC" id="4.1.1.48"/>
    </reaction>
</comment>
<dbReference type="SUPFAM" id="SSF51366">
    <property type="entry name" value="Ribulose-phoshate binding barrel"/>
    <property type="match status" value="1"/>
</dbReference>
<evidence type="ECO:0000259" key="9">
    <source>
        <dbReference type="Pfam" id="PF00218"/>
    </source>
</evidence>
<dbReference type="GO" id="GO:0004640">
    <property type="term" value="F:phosphoribosylanthranilate isomerase activity"/>
    <property type="evidence" value="ECO:0007669"/>
    <property type="project" value="TreeGrafter"/>
</dbReference>
<dbReference type="Pfam" id="PF00218">
    <property type="entry name" value="IGPS"/>
    <property type="match status" value="1"/>
</dbReference>
<dbReference type="PANTHER" id="PTHR22854:SF2">
    <property type="entry name" value="INDOLE-3-GLYCEROL-PHOSPHATE SYNTHASE"/>
    <property type="match status" value="1"/>
</dbReference>
<dbReference type="FunFam" id="3.20.20.70:FF:000024">
    <property type="entry name" value="Indole-3-glycerol phosphate synthase"/>
    <property type="match status" value="1"/>
</dbReference>
<dbReference type="PROSITE" id="PS00614">
    <property type="entry name" value="IGPS"/>
    <property type="match status" value="1"/>
</dbReference>
<feature type="domain" description="Indole-3-glycerol phosphate synthase" evidence="9">
    <location>
        <begin position="4"/>
        <end position="257"/>
    </location>
</feature>
<dbReference type="EMBL" id="UOGF01000089">
    <property type="protein sequence ID" value="VAX32463.1"/>
    <property type="molecule type" value="Genomic_DNA"/>
</dbReference>
<organism evidence="10">
    <name type="scientific">hydrothermal vent metagenome</name>
    <dbReference type="NCBI Taxonomy" id="652676"/>
    <lineage>
        <taxon>unclassified sequences</taxon>
        <taxon>metagenomes</taxon>
        <taxon>ecological metagenomes</taxon>
    </lineage>
</organism>
<dbReference type="UniPathway" id="UPA00035">
    <property type="reaction ID" value="UER00043"/>
</dbReference>
<reference evidence="10" key="1">
    <citation type="submission" date="2018-06" db="EMBL/GenBank/DDBJ databases">
        <authorList>
            <person name="Zhirakovskaya E."/>
        </authorList>
    </citation>
    <scope>NUCLEOTIDE SEQUENCE</scope>
</reference>
<evidence type="ECO:0000256" key="4">
    <source>
        <dbReference type="ARBA" id="ARBA00022605"/>
    </source>
</evidence>
<evidence type="ECO:0000256" key="1">
    <source>
        <dbReference type="ARBA" id="ARBA00001633"/>
    </source>
</evidence>
<accession>A0A3B1D6L2</accession>
<dbReference type="CDD" id="cd00331">
    <property type="entry name" value="IGPS"/>
    <property type="match status" value="1"/>
</dbReference>
<evidence type="ECO:0000256" key="5">
    <source>
        <dbReference type="ARBA" id="ARBA00022793"/>
    </source>
</evidence>
<keyword evidence="7" id="KW-0057">Aromatic amino acid biosynthesis</keyword>
<dbReference type="AlphaFoldDB" id="A0A3B1D6L2"/>
<dbReference type="GO" id="GO:0000162">
    <property type="term" value="P:L-tryptophan biosynthetic process"/>
    <property type="evidence" value="ECO:0007669"/>
    <property type="project" value="UniProtKB-UniPathway"/>
</dbReference>
<dbReference type="HAMAP" id="MF_00134_B">
    <property type="entry name" value="IGPS_B"/>
    <property type="match status" value="1"/>
</dbReference>
<evidence type="ECO:0000313" key="10">
    <source>
        <dbReference type="EMBL" id="VAX32463.1"/>
    </source>
</evidence>
<sequence>MNLLDQVVAQKREDIQSRKGRDYLRETRARASDAGQTRGFTASLAQKTGNFPNLIAEVKKASPSKGVIREDFHPLEIAQIYEAGGAAALSVLTEEHYFLGRPIYLSEIRAKVALPLLQKDFILDELQVYEARAWGADAILLIVALLAPSQIRDYFDLAKELSLDVLIEVHTEVELEKVIEWAPLIGINNRDLNTFETKLETTFRLRKTIPSDRTIVSESGIRTRGELEILAEANVDAVLIGETLMASKDISAKMKELFGG</sequence>
<evidence type="ECO:0000256" key="2">
    <source>
        <dbReference type="ARBA" id="ARBA00004696"/>
    </source>
</evidence>
<name>A0A3B1D6L2_9ZZZZ</name>
<evidence type="ECO:0000256" key="6">
    <source>
        <dbReference type="ARBA" id="ARBA00022822"/>
    </source>
</evidence>
<dbReference type="NCBIfam" id="NF001377">
    <property type="entry name" value="PRK00278.2-4"/>
    <property type="match status" value="1"/>
</dbReference>
<gene>
    <name evidence="10" type="ORF">MNBD_NITROSPIRAE01-2162</name>
</gene>
<dbReference type="PANTHER" id="PTHR22854">
    <property type="entry name" value="TRYPTOPHAN BIOSYNTHESIS PROTEIN"/>
    <property type="match status" value="1"/>
</dbReference>
<evidence type="ECO:0000256" key="8">
    <source>
        <dbReference type="ARBA" id="ARBA00023239"/>
    </source>
</evidence>
<evidence type="ECO:0000256" key="3">
    <source>
        <dbReference type="ARBA" id="ARBA00012362"/>
    </source>
</evidence>
<comment type="pathway">
    <text evidence="2">Amino-acid biosynthesis; L-tryptophan biosynthesis; L-tryptophan from chorismate: step 4/5.</text>
</comment>
<dbReference type="InterPro" id="IPR013785">
    <property type="entry name" value="Aldolase_TIM"/>
</dbReference>
<keyword evidence="6" id="KW-0822">Tryptophan biosynthesis</keyword>
<dbReference type="InterPro" id="IPR013798">
    <property type="entry name" value="Indole-3-glycerol_P_synth_dom"/>
</dbReference>